<keyword evidence="4" id="KW-0808">Transferase</keyword>
<dbReference type="Gene3D" id="3.30.565.10">
    <property type="entry name" value="Histidine kinase-like ATPase, C-terminal domain"/>
    <property type="match status" value="1"/>
</dbReference>
<evidence type="ECO:0000259" key="11">
    <source>
        <dbReference type="Pfam" id="PF02518"/>
    </source>
</evidence>
<keyword evidence="7" id="KW-0067">ATP-binding</keyword>
<evidence type="ECO:0000313" key="13">
    <source>
        <dbReference type="EMBL" id="GAA4479493.1"/>
    </source>
</evidence>
<dbReference type="CDD" id="cd16917">
    <property type="entry name" value="HATPase_UhpB-NarQ-NarX-like"/>
    <property type="match status" value="1"/>
</dbReference>
<name>A0ABP8P3L8_9MICO</name>
<feature type="domain" description="Signal transduction histidine kinase subgroup 3 dimerisation and phosphoacceptor" evidence="12">
    <location>
        <begin position="421"/>
        <end position="486"/>
    </location>
</feature>
<feature type="compositionally biased region" description="Basic and acidic residues" evidence="9">
    <location>
        <begin position="8"/>
        <end position="26"/>
    </location>
</feature>
<evidence type="ECO:0000256" key="8">
    <source>
        <dbReference type="ARBA" id="ARBA00023012"/>
    </source>
</evidence>
<keyword evidence="3" id="KW-0597">Phosphoprotein</keyword>
<evidence type="ECO:0000256" key="5">
    <source>
        <dbReference type="ARBA" id="ARBA00022741"/>
    </source>
</evidence>
<evidence type="ECO:0000256" key="6">
    <source>
        <dbReference type="ARBA" id="ARBA00022777"/>
    </source>
</evidence>
<dbReference type="InterPro" id="IPR011712">
    <property type="entry name" value="Sig_transdc_His_kin_sub3_dim/P"/>
</dbReference>
<protein>
    <recommendedName>
        <fullName evidence="2">histidine kinase</fullName>
        <ecNumber evidence="2">2.7.13.3</ecNumber>
    </recommendedName>
</protein>
<comment type="catalytic activity">
    <reaction evidence="1">
        <text>ATP + protein L-histidine = ADP + protein N-phospho-L-histidine.</text>
        <dbReference type="EC" id="2.7.13.3"/>
    </reaction>
</comment>
<evidence type="ECO:0000313" key="14">
    <source>
        <dbReference type="Proteomes" id="UP001500731"/>
    </source>
</evidence>
<feature type="transmembrane region" description="Helical" evidence="10">
    <location>
        <begin position="133"/>
        <end position="153"/>
    </location>
</feature>
<keyword evidence="8" id="KW-0902">Two-component regulatory system</keyword>
<sequence length="610" mass="64054">MVTGRAAGHHEDVHVAPLGRDGEGRRPMTAQRRMAAEPPPVSRLRAGSDRSLPSALIVIGAFAFLLGAVELGVGARVPDQLWAVALFVGVFWIWAAAGLLAWWRRPHNTTGLLLIIGGIALFLGGLGNLGIDALTLVSAVFATSSLAMTVQLLHAFPSGRLRGRLSITTVVLGWVASPVSQLVLLLIPSSAPAAFEIAAATQKTLGIAVMVLTAVVLARRLVTADPVHRRVLLPMFGYGIVAVLLLAFAPTIVHTLGGDPRIGGVTQLLVAAAIPVAFLLGVLLGGFRRTGDLEPLSTWLGISGAGGPAVARALAATLGDDSLRVVYWAEERGEFVDETGVAVDPGQRDADRGWCEIRVESRLVGAIVYDTRLTADPGPVRRAGDVLAIAIDRERLTAELLASNEALTRSRIRLVETADRERSRIAQDLHDGIQVQLVLLALAAQTIANDPDASPATSAASARLRHGIDEAAADLRRLVHNVLPVALTERGLTAAAEDLVDRLAIPATLDSDVADAAISSTTAHTAYFIIAEALTNTVKHSRASWVRVTLHADGGRLHIGIRDNGVGGASVDRGAGLRGLLDRVDALGGNLRVTSEAGHGTEVKVELPCV</sequence>
<dbReference type="PANTHER" id="PTHR24421">
    <property type="entry name" value="NITRATE/NITRITE SENSOR PROTEIN NARX-RELATED"/>
    <property type="match status" value="1"/>
</dbReference>
<feature type="transmembrane region" description="Helical" evidence="10">
    <location>
        <begin position="193"/>
        <end position="219"/>
    </location>
</feature>
<gene>
    <name evidence="13" type="ORF">GCM10023171_04940</name>
</gene>
<keyword evidence="10" id="KW-1133">Transmembrane helix</keyword>
<dbReference type="Gene3D" id="1.20.5.1930">
    <property type="match status" value="1"/>
</dbReference>
<evidence type="ECO:0000256" key="4">
    <source>
        <dbReference type="ARBA" id="ARBA00022679"/>
    </source>
</evidence>
<evidence type="ECO:0000256" key="9">
    <source>
        <dbReference type="SAM" id="MobiDB-lite"/>
    </source>
</evidence>
<dbReference type="EC" id="2.7.13.3" evidence="2"/>
<evidence type="ECO:0000256" key="1">
    <source>
        <dbReference type="ARBA" id="ARBA00000085"/>
    </source>
</evidence>
<dbReference type="EMBL" id="BAABGP010000004">
    <property type="protein sequence ID" value="GAA4479493.1"/>
    <property type="molecule type" value="Genomic_DNA"/>
</dbReference>
<evidence type="ECO:0000256" key="2">
    <source>
        <dbReference type="ARBA" id="ARBA00012438"/>
    </source>
</evidence>
<dbReference type="InterPro" id="IPR050482">
    <property type="entry name" value="Sensor_HK_TwoCompSys"/>
</dbReference>
<feature type="domain" description="Histidine kinase/HSP90-like ATPase" evidence="11">
    <location>
        <begin position="527"/>
        <end position="608"/>
    </location>
</feature>
<evidence type="ECO:0000259" key="12">
    <source>
        <dbReference type="Pfam" id="PF07730"/>
    </source>
</evidence>
<keyword evidence="10" id="KW-0812">Transmembrane</keyword>
<comment type="caution">
    <text evidence="13">The sequence shown here is derived from an EMBL/GenBank/DDBJ whole genome shotgun (WGS) entry which is preliminary data.</text>
</comment>
<feature type="transmembrane region" description="Helical" evidence="10">
    <location>
        <begin position="110"/>
        <end position="127"/>
    </location>
</feature>
<keyword evidence="14" id="KW-1185">Reference proteome</keyword>
<dbReference type="InterPro" id="IPR036890">
    <property type="entry name" value="HATPase_C_sf"/>
</dbReference>
<evidence type="ECO:0000256" key="10">
    <source>
        <dbReference type="SAM" id="Phobius"/>
    </source>
</evidence>
<evidence type="ECO:0000256" key="7">
    <source>
        <dbReference type="ARBA" id="ARBA00022840"/>
    </source>
</evidence>
<feature type="transmembrane region" description="Helical" evidence="10">
    <location>
        <begin position="265"/>
        <end position="287"/>
    </location>
</feature>
<dbReference type="InterPro" id="IPR003594">
    <property type="entry name" value="HATPase_dom"/>
</dbReference>
<dbReference type="PANTHER" id="PTHR24421:SF10">
    <property type="entry name" value="NITRATE_NITRITE SENSOR PROTEIN NARQ"/>
    <property type="match status" value="1"/>
</dbReference>
<reference evidence="14" key="1">
    <citation type="journal article" date="2019" name="Int. J. Syst. Evol. Microbiol.">
        <title>The Global Catalogue of Microorganisms (GCM) 10K type strain sequencing project: providing services to taxonomists for standard genome sequencing and annotation.</title>
        <authorList>
            <consortium name="The Broad Institute Genomics Platform"/>
            <consortium name="The Broad Institute Genome Sequencing Center for Infectious Disease"/>
            <person name="Wu L."/>
            <person name="Ma J."/>
        </authorList>
    </citation>
    <scope>NUCLEOTIDE SEQUENCE [LARGE SCALE GENOMIC DNA]</scope>
    <source>
        <strain evidence="14">JCM 17839</strain>
    </source>
</reference>
<proteinExistence type="predicted"/>
<feature type="transmembrane region" description="Helical" evidence="10">
    <location>
        <begin position="81"/>
        <end position="103"/>
    </location>
</feature>
<feature type="transmembrane region" description="Helical" evidence="10">
    <location>
        <begin position="165"/>
        <end position="187"/>
    </location>
</feature>
<feature type="region of interest" description="Disordered" evidence="9">
    <location>
        <begin position="1"/>
        <end position="47"/>
    </location>
</feature>
<keyword evidence="6" id="KW-0418">Kinase</keyword>
<dbReference type="SUPFAM" id="SSF55874">
    <property type="entry name" value="ATPase domain of HSP90 chaperone/DNA topoisomerase II/histidine kinase"/>
    <property type="match status" value="1"/>
</dbReference>
<feature type="transmembrane region" description="Helical" evidence="10">
    <location>
        <begin position="231"/>
        <end position="253"/>
    </location>
</feature>
<dbReference type="Pfam" id="PF02518">
    <property type="entry name" value="HATPase_c"/>
    <property type="match status" value="1"/>
</dbReference>
<organism evidence="13 14">
    <name type="scientific">Microbacterium panaciterrae</name>
    <dbReference type="NCBI Taxonomy" id="985759"/>
    <lineage>
        <taxon>Bacteria</taxon>
        <taxon>Bacillati</taxon>
        <taxon>Actinomycetota</taxon>
        <taxon>Actinomycetes</taxon>
        <taxon>Micrococcales</taxon>
        <taxon>Microbacteriaceae</taxon>
        <taxon>Microbacterium</taxon>
    </lineage>
</organism>
<dbReference type="Pfam" id="PF07730">
    <property type="entry name" value="HisKA_3"/>
    <property type="match status" value="1"/>
</dbReference>
<feature type="transmembrane region" description="Helical" evidence="10">
    <location>
        <begin position="52"/>
        <end position="75"/>
    </location>
</feature>
<evidence type="ECO:0000256" key="3">
    <source>
        <dbReference type="ARBA" id="ARBA00022553"/>
    </source>
</evidence>
<accession>A0ABP8P3L8</accession>
<keyword evidence="5" id="KW-0547">Nucleotide-binding</keyword>
<keyword evidence="10" id="KW-0472">Membrane</keyword>
<dbReference type="Proteomes" id="UP001500731">
    <property type="component" value="Unassembled WGS sequence"/>
</dbReference>